<protein>
    <submittedName>
        <fullName evidence="3">Uncharacterized protein</fullName>
    </submittedName>
</protein>
<proteinExistence type="predicted"/>
<feature type="compositionally biased region" description="Basic and acidic residues" evidence="1">
    <location>
        <begin position="74"/>
        <end position="91"/>
    </location>
</feature>
<feature type="region of interest" description="Disordered" evidence="1">
    <location>
        <begin position="68"/>
        <end position="91"/>
    </location>
</feature>
<dbReference type="WBParaSite" id="PSAMB.scaffold2018size26003.g15964.t1">
    <property type="protein sequence ID" value="PSAMB.scaffold2018size26003.g15964.t1"/>
    <property type="gene ID" value="PSAMB.scaffold2018size26003.g15964"/>
</dbReference>
<evidence type="ECO:0000256" key="1">
    <source>
        <dbReference type="SAM" id="MobiDB-lite"/>
    </source>
</evidence>
<accession>A0A914VHF2</accession>
<reference evidence="3" key="1">
    <citation type="submission" date="2022-11" db="UniProtKB">
        <authorList>
            <consortium name="WormBaseParasite"/>
        </authorList>
    </citation>
    <scope>IDENTIFICATION</scope>
</reference>
<keyword evidence="2" id="KW-1185">Reference proteome</keyword>
<sequence length="91" mass="10417">MVLTKYPFLKLSKEMVNRSSWDAQHGHVNSISRYKVATQLQQKGILWIAMPIKAFLTQASQLVAPAPCPSQKRQAAERKFPMPKRPPDVHY</sequence>
<dbReference type="AlphaFoldDB" id="A0A914VHF2"/>
<name>A0A914VHF2_9BILA</name>
<organism evidence="2 3">
    <name type="scientific">Plectus sambesii</name>
    <dbReference type="NCBI Taxonomy" id="2011161"/>
    <lineage>
        <taxon>Eukaryota</taxon>
        <taxon>Metazoa</taxon>
        <taxon>Ecdysozoa</taxon>
        <taxon>Nematoda</taxon>
        <taxon>Chromadorea</taxon>
        <taxon>Plectida</taxon>
        <taxon>Plectina</taxon>
        <taxon>Plectoidea</taxon>
        <taxon>Plectidae</taxon>
        <taxon>Plectus</taxon>
    </lineage>
</organism>
<evidence type="ECO:0000313" key="2">
    <source>
        <dbReference type="Proteomes" id="UP000887566"/>
    </source>
</evidence>
<evidence type="ECO:0000313" key="3">
    <source>
        <dbReference type="WBParaSite" id="PSAMB.scaffold2018size26003.g15964.t1"/>
    </source>
</evidence>
<dbReference type="Proteomes" id="UP000887566">
    <property type="component" value="Unplaced"/>
</dbReference>